<evidence type="ECO:0000259" key="1">
    <source>
        <dbReference type="Pfam" id="PF13358"/>
    </source>
</evidence>
<reference evidence="2" key="2">
    <citation type="submission" date="2025-08" db="UniProtKB">
        <authorList>
            <consortium name="Ensembl"/>
        </authorList>
    </citation>
    <scope>IDENTIFICATION</scope>
</reference>
<dbReference type="Proteomes" id="UP000314980">
    <property type="component" value="Unassembled WGS sequence"/>
</dbReference>
<keyword evidence="3" id="KW-1185">Reference proteome</keyword>
<feature type="domain" description="Tc1-like transposase DDE" evidence="1">
    <location>
        <begin position="6"/>
        <end position="61"/>
    </location>
</feature>
<dbReference type="InterPro" id="IPR038717">
    <property type="entry name" value="Tc1-like_DDE_dom"/>
</dbReference>
<dbReference type="STRING" id="8187.ENSLCAP00010029199"/>
<evidence type="ECO:0000313" key="3">
    <source>
        <dbReference type="Proteomes" id="UP000314980"/>
    </source>
</evidence>
<dbReference type="Gene3D" id="3.30.420.10">
    <property type="entry name" value="Ribonuclease H-like superfamily/Ribonuclease H"/>
    <property type="match status" value="1"/>
</dbReference>
<protein>
    <recommendedName>
        <fullName evidence="1">Tc1-like transposase DDE domain-containing protein</fullName>
    </recommendedName>
</protein>
<proteinExistence type="predicted"/>
<organism evidence="2 3">
    <name type="scientific">Lates calcarifer</name>
    <name type="common">Barramundi</name>
    <name type="synonym">Holocentrus calcarifer</name>
    <dbReference type="NCBI Taxonomy" id="8187"/>
    <lineage>
        <taxon>Eukaryota</taxon>
        <taxon>Metazoa</taxon>
        <taxon>Chordata</taxon>
        <taxon>Craniata</taxon>
        <taxon>Vertebrata</taxon>
        <taxon>Euteleostomi</taxon>
        <taxon>Actinopterygii</taxon>
        <taxon>Neopterygii</taxon>
        <taxon>Teleostei</taxon>
        <taxon>Neoteleostei</taxon>
        <taxon>Acanthomorphata</taxon>
        <taxon>Carangaria</taxon>
        <taxon>Carangaria incertae sedis</taxon>
        <taxon>Centropomidae</taxon>
        <taxon>Lates</taxon>
    </lineage>
</organism>
<dbReference type="InParanoid" id="A0A4W6DTM7"/>
<name>A0A4W6DTM7_LATCA</name>
<reference evidence="3" key="1">
    <citation type="submission" date="2015-09" db="EMBL/GenBank/DDBJ databases">
        <authorList>
            <person name="Sai Rama Sridatta P."/>
        </authorList>
    </citation>
    <scope>NUCLEOTIDE SEQUENCE [LARGE SCALE GENOMIC DNA]</scope>
</reference>
<accession>A0A4W6DTM7</accession>
<sequence>VFQQGNAAIHNAGLTRDFLQENNITLSDHPACSLDLNPIENVWGWMARKVYKNGCQLQTVDALHEAI</sequence>
<dbReference type="Pfam" id="PF13358">
    <property type="entry name" value="DDE_3"/>
    <property type="match status" value="1"/>
</dbReference>
<dbReference type="Ensembl" id="ENSLCAT00010029841.1">
    <property type="protein sequence ID" value="ENSLCAP00010029199.1"/>
    <property type="gene ID" value="ENSLCAG00010013716.1"/>
</dbReference>
<reference evidence="2" key="3">
    <citation type="submission" date="2025-09" db="UniProtKB">
        <authorList>
            <consortium name="Ensembl"/>
        </authorList>
    </citation>
    <scope>IDENTIFICATION</scope>
</reference>
<dbReference type="GO" id="GO:0003676">
    <property type="term" value="F:nucleic acid binding"/>
    <property type="evidence" value="ECO:0007669"/>
    <property type="project" value="InterPro"/>
</dbReference>
<dbReference type="InterPro" id="IPR036397">
    <property type="entry name" value="RNaseH_sf"/>
</dbReference>
<dbReference type="AlphaFoldDB" id="A0A4W6DTM7"/>
<dbReference type="GeneTree" id="ENSGT01130000278564"/>
<evidence type="ECO:0000313" key="2">
    <source>
        <dbReference type="Ensembl" id="ENSLCAP00010029199.1"/>
    </source>
</evidence>